<dbReference type="EMBL" id="JAAGNN010000001">
    <property type="protein sequence ID" value="KAF4094238.1"/>
    <property type="molecule type" value="Genomic_DNA"/>
</dbReference>
<organism evidence="4 5">
    <name type="scientific">Ameiurus melas</name>
    <name type="common">Black bullhead</name>
    <name type="synonym">Silurus melas</name>
    <dbReference type="NCBI Taxonomy" id="219545"/>
    <lineage>
        <taxon>Eukaryota</taxon>
        <taxon>Metazoa</taxon>
        <taxon>Chordata</taxon>
        <taxon>Craniata</taxon>
        <taxon>Vertebrata</taxon>
        <taxon>Euteleostomi</taxon>
        <taxon>Actinopterygii</taxon>
        <taxon>Neopterygii</taxon>
        <taxon>Teleostei</taxon>
        <taxon>Ostariophysi</taxon>
        <taxon>Siluriformes</taxon>
        <taxon>Ictaluridae</taxon>
        <taxon>Ameiurus</taxon>
    </lineage>
</organism>
<dbReference type="Gene3D" id="2.40.50.40">
    <property type="match status" value="1"/>
</dbReference>
<gene>
    <name evidence="4" type="ORF">AMELA_G00010980</name>
</gene>
<evidence type="ECO:0000256" key="1">
    <source>
        <dbReference type="ARBA" id="ARBA00022514"/>
    </source>
</evidence>
<dbReference type="Proteomes" id="UP000593565">
    <property type="component" value="Unassembled WGS sequence"/>
</dbReference>
<evidence type="ECO:0000259" key="3">
    <source>
        <dbReference type="SMART" id="SM00199"/>
    </source>
</evidence>
<keyword evidence="2" id="KW-0732">Signal</keyword>
<proteinExistence type="predicted"/>
<name>A0A7J6BKR0_AMEME</name>
<evidence type="ECO:0000313" key="4">
    <source>
        <dbReference type="EMBL" id="KAF4094238.1"/>
    </source>
</evidence>
<dbReference type="GO" id="GO:0005615">
    <property type="term" value="C:extracellular space"/>
    <property type="evidence" value="ECO:0007669"/>
    <property type="project" value="UniProtKB-KW"/>
</dbReference>
<feature type="chain" id="PRO_5029457307" description="Chemokine interleukin-8-like domain-containing protein" evidence="2">
    <location>
        <begin position="23"/>
        <end position="86"/>
    </location>
</feature>
<dbReference type="InterPro" id="IPR001811">
    <property type="entry name" value="Chemokine_IL8-like_dom"/>
</dbReference>
<feature type="domain" description="Chemokine interleukin-8-like" evidence="3">
    <location>
        <begin position="31"/>
        <end position="83"/>
    </location>
</feature>
<dbReference type="InterPro" id="IPR039809">
    <property type="entry name" value="Chemokine_b/g/d"/>
</dbReference>
<dbReference type="GO" id="GO:0006955">
    <property type="term" value="P:immune response"/>
    <property type="evidence" value="ECO:0007669"/>
    <property type="project" value="InterPro"/>
</dbReference>
<feature type="signal peptide" evidence="2">
    <location>
        <begin position="1"/>
        <end position="22"/>
    </location>
</feature>
<evidence type="ECO:0000256" key="2">
    <source>
        <dbReference type="SAM" id="SignalP"/>
    </source>
</evidence>
<dbReference type="GO" id="GO:0008009">
    <property type="term" value="F:chemokine activity"/>
    <property type="evidence" value="ECO:0007669"/>
    <property type="project" value="InterPro"/>
</dbReference>
<evidence type="ECO:0000313" key="5">
    <source>
        <dbReference type="Proteomes" id="UP000593565"/>
    </source>
</evidence>
<dbReference type="SUPFAM" id="SSF54117">
    <property type="entry name" value="Interleukin 8-like chemokines"/>
    <property type="match status" value="1"/>
</dbReference>
<keyword evidence="5" id="KW-1185">Reference proteome</keyword>
<comment type="caution">
    <text evidence="4">The sequence shown here is derived from an EMBL/GenBank/DDBJ whole genome shotgun (WGS) entry which is preliminary data.</text>
</comment>
<dbReference type="Pfam" id="PF00048">
    <property type="entry name" value="IL8"/>
    <property type="match status" value="1"/>
</dbReference>
<sequence>MKMSRVFLVLGFVLIMVLDSEAMPYSVDVVPEGCCFNFFTGKIPPKNILNYKKTGPHCPKQGFIVTTLKHTSLCVHEVATNGKATS</sequence>
<keyword evidence="1" id="KW-0202">Cytokine</keyword>
<reference evidence="4 5" key="1">
    <citation type="submission" date="2020-02" db="EMBL/GenBank/DDBJ databases">
        <title>A chromosome-scale genome assembly of the black bullhead catfish (Ameiurus melas).</title>
        <authorList>
            <person name="Wen M."/>
            <person name="Zham M."/>
            <person name="Cabau C."/>
            <person name="Klopp C."/>
            <person name="Donnadieu C."/>
            <person name="Roques C."/>
            <person name="Bouchez O."/>
            <person name="Lampietro C."/>
            <person name="Jouanno E."/>
            <person name="Herpin A."/>
            <person name="Louis A."/>
            <person name="Berthelot C."/>
            <person name="Parey E."/>
            <person name="Roest-Crollius H."/>
            <person name="Braasch I."/>
            <person name="Postlethwait J."/>
            <person name="Robinson-Rechavi M."/>
            <person name="Echchiki A."/>
            <person name="Begum T."/>
            <person name="Montfort J."/>
            <person name="Schartl M."/>
            <person name="Bobe J."/>
            <person name="Guiguen Y."/>
        </authorList>
    </citation>
    <scope>NUCLEOTIDE SEQUENCE [LARGE SCALE GENOMIC DNA]</scope>
    <source>
        <strain evidence="4">M_S1</strain>
        <tissue evidence="4">Blood</tissue>
    </source>
</reference>
<dbReference type="InterPro" id="IPR036048">
    <property type="entry name" value="Interleukin_8-like_sf"/>
</dbReference>
<protein>
    <recommendedName>
        <fullName evidence="3">Chemokine interleukin-8-like domain-containing protein</fullName>
    </recommendedName>
</protein>
<dbReference type="SMART" id="SM00199">
    <property type="entry name" value="SCY"/>
    <property type="match status" value="1"/>
</dbReference>
<accession>A0A7J6BKR0</accession>
<dbReference type="PANTHER" id="PTHR12015">
    <property type="entry name" value="SMALL INDUCIBLE CYTOKINE A"/>
    <property type="match status" value="1"/>
</dbReference>
<dbReference type="AlphaFoldDB" id="A0A7J6BKR0"/>